<dbReference type="EMBL" id="JAHUTI010005432">
    <property type="protein sequence ID" value="MED6234188.1"/>
    <property type="molecule type" value="Genomic_DNA"/>
</dbReference>
<evidence type="ECO:0000313" key="1">
    <source>
        <dbReference type="EMBL" id="MED6234188.1"/>
    </source>
</evidence>
<dbReference type="Proteomes" id="UP001345963">
    <property type="component" value="Unassembled WGS sequence"/>
</dbReference>
<proteinExistence type="predicted"/>
<protein>
    <submittedName>
        <fullName evidence="1">Uncharacterized protein</fullName>
    </submittedName>
</protein>
<comment type="caution">
    <text evidence="1">The sequence shown here is derived from an EMBL/GenBank/DDBJ whole genome shotgun (WGS) entry which is preliminary data.</text>
</comment>
<organism evidence="1 2">
    <name type="scientific">Ataeniobius toweri</name>
    <dbReference type="NCBI Taxonomy" id="208326"/>
    <lineage>
        <taxon>Eukaryota</taxon>
        <taxon>Metazoa</taxon>
        <taxon>Chordata</taxon>
        <taxon>Craniata</taxon>
        <taxon>Vertebrata</taxon>
        <taxon>Euteleostomi</taxon>
        <taxon>Actinopterygii</taxon>
        <taxon>Neopterygii</taxon>
        <taxon>Teleostei</taxon>
        <taxon>Neoteleostei</taxon>
        <taxon>Acanthomorphata</taxon>
        <taxon>Ovalentaria</taxon>
        <taxon>Atherinomorphae</taxon>
        <taxon>Cyprinodontiformes</taxon>
        <taxon>Goodeidae</taxon>
        <taxon>Ataeniobius</taxon>
    </lineage>
</organism>
<accession>A0ABU7A8N0</accession>
<reference evidence="1 2" key="1">
    <citation type="submission" date="2021-07" db="EMBL/GenBank/DDBJ databases">
        <authorList>
            <person name="Palmer J.M."/>
        </authorList>
    </citation>
    <scope>NUCLEOTIDE SEQUENCE [LARGE SCALE GENOMIC DNA]</scope>
    <source>
        <strain evidence="1 2">AT_MEX2019</strain>
        <tissue evidence="1">Muscle</tissue>
    </source>
</reference>
<name>A0ABU7A8N0_9TELE</name>
<gene>
    <name evidence="1" type="ORF">ATANTOWER_024108</name>
</gene>
<keyword evidence="2" id="KW-1185">Reference proteome</keyword>
<sequence>MSLGLAWECLGLPQEELEEVSVERDVWPSLLSLRPPRDKSEDDEWRDACFSPTLKTILTSKCICYRKELGTGVYGLMREMSDAPISYTTDASAPEVKVGGWKYVGCSLSHQLPLISQIDPGAAPVSQPDDLPNFFSAMQTHQPPLSC</sequence>
<evidence type="ECO:0000313" key="2">
    <source>
        <dbReference type="Proteomes" id="UP001345963"/>
    </source>
</evidence>